<keyword evidence="2" id="KW-1185">Reference proteome</keyword>
<dbReference type="Pfam" id="PF06949">
    <property type="entry name" value="DUF1292"/>
    <property type="match status" value="1"/>
</dbReference>
<comment type="caution">
    <text evidence="1">The sequence shown here is derived from an EMBL/GenBank/DDBJ whole genome shotgun (WGS) entry which is preliminary data.</text>
</comment>
<evidence type="ECO:0000313" key="2">
    <source>
        <dbReference type="Proteomes" id="UP001342826"/>
    </source>
</evidence>
<dbReference type="EMBL" id="JARTFS010000001">
    <property type="protein sequence ID" value="MED4399848.1"/>
    <property type="molecule type" value="Genomic_DNA"/>
</dbReference>
<name>A0ABU6NRR6_9BACI</name>
<protein>
    <submittedName>
        <fullName evidence="1">DUF1292 domain-containing protein</fullName>
    </submittedName>
</protein>
<dbReference type="InterPro" id="IPR009711">
    <property type="entry name" value="UPF0473"/>
</dbReference>
<sequence>METEKDYIMVEDEDGTEKQFAVEALFDIEDKTYAFLRSEEDKEDTIVMEVEDDESGQYLISIDDPEEINMVLDAYEVALHADKQDS</sequence>
<gene>
    <name evidence="1" type="ORF">P9271_00545</name>
</gene>
<dbReference type="Proteomes" id="UP001342826">
    <property type="component" value="Unassembled WGS sequence"/>
</dbReference>
<reference evidence="1 2" key="1">
    <citation type="submission" date="2023-03" db="EMBL/GenBank/DDBJ databases">
        <title>Bacillus Genome Sequencing.</title>
        <authorList>
            <person name="Dunlap C."/>
        </authorList>
    </citation>
    <scope>NUCLEOTIDE SEQUENCE [LARGE SCALE GENOMIC DNA]</scope>
    <source>
        <strain evidence="1 2">NRS-1717</strain>
    </source>
</reference>
<organism evidence="1 2">
    <name type="scientific">Metabacillus fastidiosus</name>
    <dbReference type="NCBI Taxonomy" id="1458"/>
    <lineage>
        <taxon>Bacteria</taxon>
        <taxon>Bacillati</taxon>
        <taxon>Bacillota</taxon>
        <taxon>Bacilli</taxon>
        <taxon>Bacillales</taxon>
        <taxon>Bacillaceae</taxon>
        <taxon>Metabacillus</taxon>
    </lineage>
</organism>
<evidence type="ECO:0000313" key="1">
    <source>
        <dbReference type="EMBL" id="MED4399848.1"/>
    </source>
</evidence>
<proteinExistence type="predicted"/>
<accession>A0ABU6NRR6</accession>
<dbReference type="RefSeq" id="WP_328014572.1">
    <property type="nucleotide sequence ID" value="NZ_JARTFS010000001.1"/>
</dbReference>